<dbReference type="SUPFAM" id="SSF118310">
    <property type="entry name" value="AN1-like Zinc finger"/>
    <property type="match status" value="1"/>
</dbReference>
<dbReference type="Gene3D" id="4.10.1110.10">
    <property type="entry name" value="AN1-like Zinc finger"/>
    <property type="match status" value="1"/>
</dbReference>
<evidence type="ECO:0000256" key="2">
    <source>
        <dbReference type="ARBA" id="ARBA00022723"/>
    </source>
</evidence>
<feature type="domain" description="A20-type" evidence="7">
    <location>
        <begin position="18"/>
        <end position="52"/>
    </location>
</feature>
<dbReference type="Pfam" id="PF01754">
    <property type="entry name" value="zf-A20"/>
    <property type="match status" value="1"/>
</dbReference>
<reference evidence="10" key="2">
    <citation type="submission" date="2023-04" db="EMBL/GenBank/DDBJ databases">
        <authorList>
            <person name="Bruccoleri R.E."/>
            <person name="Oakeley E.J."/>
            <person name="Faust A.-M."/>
            <person name="Dessus-Babus S."/>
            <person name="Altorfer M."/>
            <person name="Burckhardt D."/>
            <person name="Oertli M."/>
            <person name="Naumann U."/>
            <person name="Petersen F."/>
            <person name="Wong J."/>
        </authorList>
    </citation>
    <scope>NUCLEOTIDE SEQUENCE</scope>
    <source>
        <strain evidence="10">GSM-AAB239-AS_SAM_17_03QT</strain>
        <tissue evidence="10">Leaf</tissue>
    </source>
</reference>
<dbReference type="InterPro" id="IPR000058">
    <property type="entry name" value="Znf_AN1"/>
</dbReference>
<dbReference type="Gene3D" id="1.20.5.4770">
    <property type="match status" value="1"/>
</dbReference>
<dbReference type="Proteomes" id="UP001140949">
    <property type="component" value="Unassembled WGS sequence"/>
</dbReference>
<dbReference type="InterPro" id="IPR002653">
    <property type="entry name" value="Znf_A20"/>
</dbReference>
<feature type="domain" description="AN1-type" evidence="8">
    <location>
        <begin position="103"/>
        <end position="149"/>
    </location>
</feature>
<dbReference type="InterPro" id="IPR035896">
    <property type="entry name" value="AN1-like_Znf"/>
</dbReference>
<evidence type="ECO:0000256" key="5">
    <source>
        <dbReference type="ARBA" id="ARBA00023016"/>
    </source>
</evidence>
<keyword evidence="4" id="KW-0862">Zinc</keyword>
<dbReference type="SUPFAM" id="SSF57716">
    <property type="entry name" value="Glucocorticoid receptor-like (DNA-binding domain)"/>
    <property type="match status" value="1"/>
</dbReference>
<protein>
    <submittedName>
        <fullName evidence="10">Zinc finger A20 and AN1 domain-containing stress-associated protein 6-like</fullName>
    </submittedName>
</protein>
<evidence type="ECO:0000259" key="7">
    <source>
        <dbReference type="PROSITE" id="PS51036"/>
    </source>
</evidence>
<dbReference type="GO" id="GO:0003677">
    <property type="term" value="F:DNA binding"/>
    <property type="evidence" value="ECO:0007669"/>
    <property type="project" value="InterPro"/>
</dbReference>
<dbReference type="AlphaFoldDB" id="A0AAX6I2F0"/>
<evidence type="ECO:0000313" key="10">
    <source>
        <dbReference type="EMBL" id="KAJ6846967.1"/>
    </source>
</evidence>
<sequence>MAEDNWKNDINETECQKRDGPVLCANNCGFFGSAITNNFCSKCYRDLAMKQQLEAGPVVTVAEKFPSNASSPAIIEPIKEEAEKLDETDVATAAKKQQEMCSKPLVNRCVLCRKKVGLTGFKCRCGGTYCPSHRYSETHECSFDYKTAGREAIAKENPMVKAEKIEKI</sequence>
<dbReference type="GO" id="GO:0008270">
    <property type="term" value="F:zinc ion binding"/>
    <property type="evidence" value="ECO:0007669"/>
    <property type="project" value="UniProtKB-KW"/>
</dbReference>
<dbReference type="SMART" id="SM00154">
    <property type="entry name" value="ZnF_AN1"/>
    <property type="match status" value="1"/>
</dbReference>
<proteinExistence type="predicted"/>
<evidence type="ECO:0000256" key="4">
    <source>
        <dbReference type="ARBA" id="ARBA00022833"/>
    </source>
</evidence>
<evidence type="ECO:0000313" key="11">
    <source>
        <dbReference type="Proteomes" id="UP001140949"/>
    </source>
</evidence>
<dbReference type="PANTHER" id="PTHR10634">
    <property type="entry name" value="AN1-TYPE ZINC FINGER PROTEIN"/>
    <property type="match status" value="1"/>
</dbReference>
<gene>
    <name evidence="9" type="ORF">M6B38_220285</name>
    <name evidence="10" type="ORF">M6B38_284170</name>
</gene>
<accession>A0AAX6I2F0</accession>
<evidence type="ECO:0000256" key="6">
    <source>
        <dbReference type="PROSITE-ProRule" id="PRU00449"/>
    </source>
</evidence>
<evidence type="ECO:0000256" key="3">
    <source>
        <dbReference type="ARBA" id="ARBA00022771"/>
    </source>
</evidence>
<comment type="caution">
    <text evidence="10">The sequence shown here is derived from an EMBL/GenBank/DDBJ whole genome shotgun (WGS) entry which is preliminary data.</text>
</comment>
<dbReference type="EMBL" id="JANAVB010005597">
    <property type="protein sequence ID" value="KAJ6846967.1"/>
    <property type="molecule type" value="Genomic_DNA"/>
</dbReference>
<keyword evidence="5" id="KW-0346">Stress response</keyword>
<dbReference type="PROSITE" id="PS51036">
    <property type="entry name" value="ZF_A20"/>
    <property type="match status" value="1"/>
</dbReference>
<keyword evidence="11" id="KW-1185">Reference proteome</keyword>
<dbReference type="EMBL" id="JANAVB010041219">
    <property type="protein sequence ID" value="KAJ6796792.1"/>
    <property type="molecule type" value="Genomic_DNA"/>
</dbReference>
<keyword evidence="2" id="KW-0479">Metal-binding</keyword>
<comment type="function">
    <text evidence="1">May be involved in environmental stress response.</text>
</comment>
<evidence type="ECO:0000313" key="9">
    <source>
        <dbReference type="EMBL" id="KAJ6796792.1"/>
    </source>
</evidence>
<reference evidence="10" key="1">
    <citation type="journal article" date="2023" name="GigaByte">
        <title>Genome assembly of the bearded iris, Iris pallida Lam.</title>
        <authorList>
            <person name="Bruccoleri R.E."/>
            <person name="Oakeley E.J."/>
            <person name="Faust A.M.E."/>
            <person name="Altorfer M."/>
            <person name="Dessus-Babus S."/>
            <person name="Burckhardt D."/>
            <person name="Oertli M."/>
            <person name="Naumann U."/>
            <person name="Petersen F."/>
            <person name="Wong J."/>
        </authorList>
    </citation>
    <scope>NUCLEOTIDE SEQUENCE</scope>
    <source>
        <strain evidence="10">GSM-AAB239-AS_SAM_17_03QT</strain>
    </source>
</reference>
<evidence type="ECO:0000259" key="8">
    <source>
        <dbReference type="PROSITE" id="PS51039"/>
    </source>
</evidence>
<dbReference type="SMART" id="SM00259">
    <property type="entry name" value="ZnF_A20"/>
    <property type="match status" value="1"/>
</dbReference>
<name>A0AAX6I2F0_IRIPA</name>
<dbReference type="Pfam" id="PF01428">
    <property type="entry name" value="zf-AN1"/>
    <property type="match status" value="1"/>
</dbReference>
<organism evidence="10 11">
    <name type="scientific">Iris pallida</name>
    <name type="common">Sweet iris</name>
    <dbReference type="NCBI Taxonomy" id="29817"/>
    <lineage>
        <taxon>Eukaryota</taxon>
        <taxon>Viridiplantae</taxon>
        <taxon>Streptophyta</taxon>
        <taxon>Embryophyta</taxon>
        <taxon>Tracheophyta</taxon>
        <taxon>Spermatophyta</taxon>
        <taxon>Magnoliopsida</taxon>
        <taxon>Liliopsida</taxon>
        <taxon>Asparagales</taxon>
        <taxon>Iridaceae</taxon>
        <taxon>Iridoideae</taxon>
        <taxon>Irideae</taxon>
        <taxon>Iris</taxon>
    </lineage>
</organism>
<dbReference type="InterPro" id="IPR050652">
    <property type="entry name" value="AN1_A20_ZnFinger"/>
</dbReference>
<dbReference type="FunFam" id="4.10.1110.10:FF:000001">
    <property type="entry name" value="Zinc finger AN1-type containing 6"/>
    <property type="match status" value="1"/>
</dbReference>
<keyword evidence="3 6" id="KW-0863">Zinc-finger</keyword>
<dbReference type="PANTHER" id="PTHR10634:SF149">
    <property type="entry name" value="AN1-TYPE DOMAIN-CONTAINING PROTEIN-RELATED"/>
    <property type="match status" value="1"/>
</dbReference>
<dbReference type="PROSITE" id="PS51039">
    <property type="entry name" value="ZF_AN1"/>
    <property type="match status" value="1"/>
</dbReference>
<evidence type="ECO:0000256" key="1">
    <source>
        <dbReference type="ARBA" id="ARBA00003732"/>
    </source>
</evidence>